<dbReference type="OrthoDB" id="5295733at2"/>
<dbReference type="AlphaFoldDB" id="A0A1I7HDS5"/>
<accession>A0A1I7HDS5</accession>
<dbReference type="PANTHER" id="PTHR30238:SF4">
    <property type="entry name" value="SLL1022 PROTEIN"/>
    <property type="match status" value="1"/>
</dbReference>
<dbReference type="Proteomes" id="UP000183508">
    <property type="component" value="Unassembled WGS sequence"/>
</dbReference>
<protein>
    <submittedName>
        <fullName evidence="7">Integral membrane protein, YjbE family</fullName>
    </submittedName>
</protein>
<dbReference type="EMBL" id="FPBV01000004">
    <property type="protein sequence ID" value="SFU58863.1"/>
    <property type="molecule type" value="Genomic_DNA"/>
</dbReference>
<comment type="similarity">
    <text evidence="2">Belongs to the TerC family.</text>
</comment>
<keyword evidence="5 6" id="KW-0472">Membrane</keyword>
<dbReference type="RefSeq" id="WP_074950319.1">
    <property type="nucleotide sequence ID" value="NZ_FPBV01000004.1"/>
</dbReference>
<dbReference type="InterPro" id="IPR022301">
    <property type="entry name" value="Integral_membrane_YjbE"/>
</dbReference>
<evidence type="ECO:0000256" key="1">
    <source>
        <dbReference type="ARBA" id="ARBA00004141"/>
    </source>
</evidence>
<name>A0A1I7HDS5_9BACL</name>
<keyword evidence="3 6" id="KW-0812">Transmembrane</keyword>
<organism evidence="7 8">
    <name type="scientific">Alicyclobacillus macrosporangiidus</name>
    <dbReference type="NCBI Taxonomy" id="392015"/>
    <lineage>
        <taxon>Bacteria</taxon>
        <taxon>Bacillati</taxon>
        <taxon>Bacillota</taxon>
        <taxon>Bacilli</taxon>
        <taxon>Bacillales</taxon>
        <taxon>Alicyclobacillaceae</taxon>
        <taxon>Alicyclobacillus</taxon>
    </lineage>
</organism>
<comment type="subcellular location">
    <subcellularLocation>
        <location evidence="1">Membrane</location>
        <topology evidence="1">Multi-pass membrane protein</topology>
    </subcellularLocation>
</comment>
<evidence type="ECO:0000256" key="3">
    <source>
        <dbReference type="ARBA" id="ARBA00022692"/>
    </source>
</evidence>
<evidence type="ECO:0000256" key="6">
    <source>
        <dbReference type="SAM" id="Phobius"/>
    </source>
</evidence>
<dbReference type="GO" id="GO:0016020">
    <property type="term" value="C:membrane"/>
    <property type="evidence" value="ECO:0007669"/>
    <property type="project" value="UniProtKB-SubCell"/>
</dbReference>
<evidence type="ECO:0000256" key="2">
    <source>
        <dbReference type="ARBA" id="ARBA00007511"/>
    </source>
</evidence>
<feature type="transmembrane region" description="Helical" evidence="6">
    <location>
        <begin position="133"/>
        <end position="151"/>
    </location>
</feature>
<dbReference type="NCBIfam" id="TIGR03717">
    <property type="entry name" value="R_switched_YjbE"/>
    <property type="match status" value="1"/>
</dbReference>
<feature type="transmembrane region" description="Helical" evidence="6">
    <location>
        <begin position="40"/>
        <end position="61"/>
    </location>
</feature>
<keyword evidence="4 6" id="KW-1133">Transmembrane helix</keyword>
<proteinExistence type="inferred from homology"/>
<reference evidence="8" key="1">
    <citation type="submission" date="2016-10" db="EMBL/GenBank/DDBJ databases">
        <authorList>
            <person name="Varghese N."/>
        </authorList>
    </citation>
    <scope>NUCLEOTIDE SEQUENCE [LARGE SCALE GENOMIC DNA]</scope>
    <source>
        <strain evidence="8">DSM 17980</strain>
    </source>
</reference>
<dbReference type="Pfam" id="PF03741">
    <property type="entry name" value="TerC"/>
    <property type="match status" value="1"/>
</dbReference>
<sequence length="245" mass="26792">MDWILLVANVALVNIILSGDNALAISMAANRLPEAMRKRAITLGSTIAILLLILFTAAGTFLIRLPVLKTIAGVMLWWIAVRLVLEHVRPATEEAPTVSAQPNELWRAIGAIVVADLGMELDNAMAMLGAANGRLSVLMVGFLFTIPFLIFGSRFISRVFDRLPWIVYLAAAYITWIAGRMAADDPILLRTPWHPFLHWAVPVTFVAVFVAATILLVLWFRHRRAEPVAHPGTAAAASTQGADRP</sequence>
<evidence type="ECO:0000256" key="5">
    <source>
        <dbReference type="ARBA" id="ARBA00023136"/>
    </source>
</evidence>
<evidence type="ECO:0000313" key="7">
    <source>
        <dbReference type="EMBL" id="SFU58863.1"/>
    </source>
</evidence>
<evidence type="ECO:0000313" key="8">
    <source>
        <dbReference type="Proteomes" id="UP000183508"/>
    </source>
</evidence>
<gene>
    <name evidence="7" type="ORF">SAMN05421543_104139</name>
</gene>
<feature type="transmembrane region" description="Helical" evidence="6">
    <location>
        <begin position="199"/>
        <end position="220"/>
    </location>
</feature>
<dbReference type="PANTHER" id="PTHR30238">
    <property type="entry name" value="MEMBRANE BOUND PREDICTED REDOX MODULATOR"/>
    <property type="match status" value="1"/>
</dbReference>
<feature type="transmembrane region" description="Helical" evidence="6">
    <location>
        <begin position="6"/>
        <end position="28"/>
    </location>
</feature>
<keyword evidence="8" id="KW-1185">Reference proteome</keyword>
<dbReference type="InterPro" id="IPR005496">
    <property type="entry name" value="Integral_membrane_TerC"/>
</dbReference>
<evidence type="ECO:0000256" key="4">
    <source>
        <dbReference type="ARBA" id="ARBA00022989"/>
    </source>
</evidence>
<feature type="transmembrane region" description="Helical" evidence="6">
    <location>
        <begin position="163"/>
        <end position="179"/>
    </location>
</feature>